<dbReference type="HOGENOM" id="CLU_056382_0_0_1"/>
<reference evidence="7" key="2">
    <citation type="journal article" date="2008" name="Genome Biol.">
        <title>Improved genome assembly and evidence-based global gene model set for the chordate Ciona intestinalis: new insight into intron and operon populations.</title>
        <authorList>
            <person name="Satou Y."/>
            <person name="Mineta K."/>
            <person name="Ogasawara M."/>
            <person name="Sasakura Y."/>
            <person name="Shoguchi E."/>
            <person name="Ueno K."/>
            <person name="Yamada L."/>
            <person name="Matsumoto J."/>
            <person name="Wasserscheid J."/>
            <person name="Dewar K."/>
            <person name="Wiley G.B."/>
            <person name="Macmil S.L."/>
            <person name="Roe B.A."/>
            <person name="Zeller R.W."/>
            <person name="Hastings K.E."/>
            <person name="Lemaire P."/>
            <person name="Lindquist E."/>
            <person name="Endo T."/>
            <person name="Hotta K."/>
            <person name="Inaba K."/>
        </authorList>
    </citation>
    <scope>NUCLEOTIDE SEQUENCE [LARGE SCALE GENOMIC DNA]</scope>
    <source>
        <strain evidence="7">wild type</strain>
    </source>
</reference>
<dbReference type="Pfam" id="PF14061">
    <property type="entry name" value="Mtf2_C"/>
    <property type="match status" value="1"/>
</dbReference>
<evidence type="ECO:0000259" key="6">
    <source>
        <dbReference type="Pfam" id="PF14061"/>
    </source>
</evidence>
<dbReference type="EMBL" id="EAAA01001120">
    <property type="status" value="NOT_ANNOTATED_CDS"/>
    <property type="molecule type" value="Genomic_DNA"/>
</dbReference>
<evidence type="ECO:0000256" key="5">
    <source>
        <dbReference type="SAM" id="MobiDB-lite"/>
    </source>
</evidence>
<dbReference type="GeneTree" id="ENSGT00950000183180"/>
<dbReference type="STRING" id="7719.ENSCINP00000026271"/>
<keyword evidence="8" id="KW-1185">Reference proteome</keyword>
<feature type="compositionally biased region" description="Polar residues" evidence="5">
    <location>
        <begin position="232"/>
        <end position="245"/>
    </location>
</feature>
<dbReference type="InParanoid" id="F6UZ84"/>
<dbReference type="GO" id="GO:0006325">
    <property type="term" value="P:chromatin organization"/>
    <property type="evidence" value="ECO:0007669"/>
    <property type="project" value="UniProtKB-KW"/>
</dbReference>
<dbReference type="FunFam" id="3.90.980.20:FF:000001">
    <property type="entry name" value="metal-response element-binding transcription factor 2 isoform X1"/>
    <property type="match status" value="1"/>
</dbReference>
<keyword evidence="2" id="KW-0677">Repeat</keyword>
<dbReference type="Proteomes" id="UP000008144">
    <property type="component" value="Chromosome 13"/>
</dbReference>
<dbReference type="GO" id="GO:0005634">
    <property type="term" value="C:nucleus"/>
    <property type="evidence" value="ECO:0007669"/>
    <property type="project" value="UniProtKB-SubCell"/>
</dbReference>
<dbReference type="InterPro" id="IPR011011">
    <property type="entry name" value="Znf_FYVE_PHD"/>
</dbReference>
<dbReference type="Ensembl" id="ENSCINT00000026517.2">
    <property type="protein sequence ID" value="ENSCINP00000026271.2"/>
    <property type="gene ID" value="ENSCING00000014557.2"/>
</dbReference>
<dbReference type="AlphaFoldDB" id="F6UZ84"/>
<evidence type="ECO:0000313" key="8">
    <source>
        <dbReference type="Proteomes" id="UP000008144"/>
    </source>
</evidence>
<dbReference type="FunCoup" id="F6UZ84">
    <property type="interactions" value="25"/>
</dbReference>
<keyword evidence="3" id="KW-0156">Chromatin regulator</keyword>
<accession>F6UZ84</accession>
<dbReference type="SUPFAM" id="SSF57903">
    <property type="entry name" value="FYVE/PHD zinc finger"/>
    <property type="match status" value="1"/>
</dbReference>
<evidence type="ECO:0000313" key="7">
    <source>
        <dbReference type="Ensembl" id="ENSCINP00000026271.2"/>
    </source>
</evidence>
<feature type="region of interest" description="Disordered" evidence="5">
    <location>
        <begin position="165"/>
        <end position="210"/>
    </location>
</feature>
<feature type="compositionally biased region" description="Basic residues" evidence="5">
    <location>
        <begin position="249"/>
        <end position="268"/>
    </location>
</feature>
<dbReference type="InterPro" id="IPR025894">
    <property type="entry name" value="Mtf2_C_dom"/>
</dbReference>
<sequence>MLQCCRCQQWFHEACIQCLQTPVLYGDRFFLFVCSICNHGNEYVKRLPMRWVDVVHLVLYNITIAKLVKYYDFHSILMPFFAQNWESLQLGDLVHEASTRSQLKERVLETLQNNKSRFQCGSESKKAKMSWGLRTRSPPVPPTLTVPLNGEINNDLLSTLDLRHGSTLLNDSPTPMKRYGPGDTDGDSPSVKRRFSSADMDWSPTKTNDKTFVEPNHFIRDNLFDRLTYNTRTGNIKENAPSASDDQPKRRRGRPRKNLSRPSTRGRGRPNSLRTRENNFQKPSFSNDASTVIPMHEMFKQNPHNNLPGHTAHEDLRKNIARYFGPEGRIACGERYRVLAKRQVSMKGNPPHTEYLIEWEGYTAKQLHEKSYSR</sequence>
<evidence type="ECO:0000256" key="3">
    <source>
        <dbReference type="ARBA" id="ARBA00022853"/>
    </source>
</evidence>
<name>F6UZ84_CIOIN</name>
<evidence type="ECO:0000256" key="4">
    <source>
        <dbReference type="ARBA" id="ARBA00023242"/>
    </source>
</evidence>
<protein>
    <recommendedName>
        <fullName evidence="6">Polycomb-like MTF2 factor 2 C-terminal domain-containing protein</fullName>
    </recommendedName>
</protein>
<dbReference type="OMA" id="HEKCIRA"/>
<feature type="domain" description="Polycomb-like MTF2 factor 2 C-terminal" evidence="6">
    <location>
        <begin position="313"/>
        <end position="363"/>
    </location>
</feature>
<keyword evidence="4" id="KW-0539">Nucleus</keyword>
<organism evidence="7 8">
    <name type="scientific">Ciona intestinalis</name>
    <name type="common">Transparent sea squirt</name>
    <name type="synonym">Ascidia intestinalis</name>
    <dbReference type="NCBI Taxonomy" id="7719"/>
    <lineage>
        <taxon>Eukaryota</taxon>
        <taxon>Metazoa</taxon>
        <taxon>Chordata</taxon>
        <taxon>Tunicata</taxon>
        <taxon>Ascidiacea</taxon>
        <taxon>Phlebobranchia</taxon>
        <taxon>Cionidae</taxon>
        <taxon>Ciona</taxon>
    </lineage>
</organism>
<reference evidence="8" key="1">
    <citation type="journal article" date="2002" name="Science">
        <title>The draft genome of Ciona intestinalis: insights into chordate and vertebrate origins.</title>
        <authorList>
            <person name="Dehal P."/>
            <person name="Satou Y."/>
            <person name="Campbell R.K."/>
            <person name="Chapman J."/>
            <person name="Degnan B."/>
            <person name="De Tomaso A."/>
            <person name="Davidson B."/>
            <person name="Di Gregorio A."/>
            <person name="Gelpke M."/>
            <person name="Goodstein D.M."/>
            <person name="Harafuji N."/>
            <person name="Hastings K.E."/>
            <person name="Ho I."/>
            <person name="Hotta K."/>
            <person name="Huang W."/>
            <person name="Kawashima T."/>
            <person name="Lemaire P."/>
            <person name="Martinez D."/>
            <person name="Meinertzhagen I.A."/>
            <person name="Necula S."/>
            <person name="Nonaka M."/>
            <person name="Putnam N."/>
            <person name="Rash S."/>
            <person name="Saiga H."/>
            <person name="Satake M."/>
            <person name="Terry A."/>
            <person name="Yamada L."/>
            <person name="Wang H.G."/>
            <person name="Awazu S."/>
            <person name="Azumi K."/>
            <person name="Boore J."/>
            <person name="Branno M."/>
            <person name="Chin-Bow S."/>
            <person name="DeSantis R."/>
            <person name="Doyle S."/>
            <person name="Francino P."/>
            <person name="Keys D.N."/>
            <person name="Haga S."/>
            <person name="Hayashi H."/>
            <person name="Hino K."/>
            <person name="Imai K.S."/>
            <person name="Inaba K."/>
            <person name="Kano S."/>
            <person name="Kobayashi K."/>
            <person name="Kobayashi M."/>
            <person name="Lee B.I."/>
            <person name="Makabe K.W."/>
            <person name="Manohar C."/>
            <person name="Matassi G."/>
            <person name="Medina M."/>
            <person name="Mochizuki Y."/>
            <person name="Mount S."/>
            <person name="Morishita T."/>
            <person name="Miura S."/>
            <person name="Nakayama A."/>
            <person name="Nishizaka S."/>
            <person name="Nomoto H."/>
            <person name="Ohta F."/>
            <person name="Oishi K."/>
            <person name="Rigoutsos I."/>
            <person name="Sano M."/>
            <person name="Sasaki A."/>
            <person name="Sasakura Y."/>
            <person name="Shoguchi E."/>
            <person name="Shin-i T."/>
            <person name="Spagnuolo A."/>
            <person name="Stainier D."/>
            <person name="Suzuki M.M."/>
            <person name="Tassy O."/>
            <person name="Takatori N."/>
            <person name="Tokuoka M."/>
            <person name="Yagi K."/>
            <person name="Yoshizaki F."/>
            <person name="Wada S."/>
            <person name="Zhang C."/>
            <person name="Hyatt P.D."/>
            <person name="Larimer F."/>
            <person name="Detter C."/>
            <person name="Doggett N."/>
            <person name="Glavina T."/>
            <person name="Hawkins T."/>
            <person name="Richardson P."/>
            <person name="Lucas S."/>
            <person name="Kohara Y."/>
            <person name="Levine M."/>
            <person name="Satoh N."/>
            <person name="Rokhsar D.S."/>
        </authorList>
    </citation>
    <scope>NUCLEOTIDE SEQUENCE [LARGE SCALE GENOMIC DNA]</scope>
</reference>
<evidence type="ECO:0000256" key="2">
    <source>
        <dbReference type="ARBA" id="ARBA00022737"/>
    </source>
</evidence>
<dbReference type="Gene3D" id="3.90.980.20">
    <property type="match status" value="1"/>
</dbReference>
<proteinExistence type="predicted"/>
<comment type="subcellular location">
    <subcellularLocation>
        <location evidence="1">Nucleus</location>
    </subcellularLocation>
</comment>
<reference evidence="7" key="3">
    <citation type="submission" date="2025-08" db="UniProtKB">
        <authorList>
            <consortium name="Ensembl"/>
        </authorList>
    </citation>
    <scope>IDENTIFICATION</scope>
</reference>
<evidence type="ECO:0000256" key="1">
    <source>
        <dbReference type="ARBA" id="ARBA00004123"/>
    </source>
</evidence>
<feature type="region of interest" description="Disordered" evidence="5">
    <location>
        <begin position="232"/>
        <end position="288"/>
    </location>
</feature>
<reference evidence="7" key="4">
    <citation type="submission" date="2025-09" db="UniProtKB">
        <authorList>
            <consortium name="Ensembl"/>
        </authorList>
    </citation>
    <scope>IDENTIFICATION</scope>
</reference>